<organism evidence="4 5">
    <name type="scientific">Teratosphaeria nubilosa</name>
    <dbReference type="NCBI Taxonomy" id="161662"/>
    <lineage>
        <taxon>Eukaryota</taxon>
        <taxon>Fungi</taxon>
        <taxon>Dikarya</taxon>
        <taxon>Ascomycota</taxon>
        <taxon>Pezizomycotina</taxon>
        <taxon>Dothideomycetes</taxon>
        <taxon>Dothideomycetidae</taxon>
        <taxon>Mycosphaerellales</taxon>
        <taxon>Teratosphaeriaceae</taxon>
        <taxon>Teratosphaeria</taxon>
    </lineage>
</organism>
<evidence type="ECO:0000256" key="2">
    <source>
        <dbReference type="ARBA" id="ARBA00023002"/>
    </source>
</evidence>
<sequence>MSAATKSILIFGATGLIGEHITKAIVDSKKFKRIGIFTSNNTVWTKSEEIDALKAQGVEVFSGNLTSPDAVKEAYNGFDTIVSAVGRPVIHHQVNLIEWADQHPDVKRFFPSEYGTDIEYGPSSAQEKPHQQKLKVRAVLKGVKDLDYTYVVTGPYADADRGLFLSARPPEEEEAGTFDVKRKRAVLLGTGDGEISLTTMRDVGKLVVAALLHPEVSKNRALLVNSFTATPKAIADEFQKQTGDRWDVEYTSLERLKEIEEEAWKNDGPGAGSVTLRRIWTEGGTLYKKRDNNIIGMEEVMDSLQDAVGQAIEVQRKSG</sequence>
<keyword evidence="1" id="KW-0521">NADP</keyword>
<proteinExistence type="predicted"/>
<accession>A0A6G1LEA7</accession>
<evidence type="ECO:0000256" key="1">
    <source>
        <dbReference type="ARBA" id="ARBA00022857"/>
    </source>
</evidence>
<dbReference type="InterPro" id="IPR036291">
    <property type="entry name" value="NAD(P)-bd_dom_sf"/>
</dbReference>
<dbReference type="OrthoDB" id="419598at2759"/>
<reference evidence="4" key="1">
    <citation type="journal article" date="2020" name="Stud. Mycol.">
        <title>101 Dothideomycetes genomes: a test case for predicting lifestyles and emergence of pathogens.</title>
        <authorList>
            <person name="Haridas S."/>
            <person name="Albert R."/>
            <person name="Binder M."/>
            <person name="Bloem J."/>
            <person name="Labutti K."/>
            <person name="Salamov A."/>
            <person name="Andreopoulos B."/>
            <person name="Baker S."/>
            <person name="Barry K."/>
            <person name="Bills G."/>
            <person name="Bluhm B."/>
            <person name="Cannon C."/>
            <person name="Castanera R."/>
            <person name="Culley D."/>
            <person name="Daum C."/>
            <person name="Ezra D."/>
            <person name="Gonzalez J."/>
            <person name="Henrissat B."/>
            <person name="Kuo A."/>
            <person name="Liang C."/>
            <person name="Lipzen A."/>
            <person name="Lutzoni F."/>
            <person name="Magnuson J."/>
            <person name="Mondo S."/>
            <person name="Nolan M."/>
            <person name="Ohm R."/>
            <person name="Pangilinan J."/>
            <person name="Park H.-J."/>
            <person name="Ramirez L."/>
            <person name="Alfaro M."/>
            <person name="Sun H."/>
            <person name="Tritt A."/>
            <person name="Yoshinaga Y."/>
            <person name="Zwiers L.-H."/>
            <person name="Turgeon B."/>
            <person name="Goodwin S."/>
            <person name="Spatafora J."/>
            <person name="Crous P."/>
            <person name="Grigoriev I."/>
        </authorList>
    </citation>
    <scope>NUCLEOTIDE SEQUENCE</scope>
    <source>
        <strain evidence="4">CBS 116005</strain>
    </source>
</reference>
<keyword evidence="2" id="KW-0560">Oxidoreductase</keyword>
<evidence type="ECO:0000313" key="5">
    <source>
        <dbReference type="Proteomes" id="UP000799436"/>
    </source>
</evidence>
<feature type="domain" description="NmrA-like" evidence="3">
    <location>
        <begin position="5"/>
        <end position="259"/>
    </location>
</feature>
<gene>
    <name evidence="4" type="ORF">EJ03DRAFT_55207</name>
</gene>
<evidence type="ECO:0000259" key="3">
    <source>
        <dbReference type="Pfam" id="PF05368"/>
    </source>
</evidence>
<dbReference type="GO" id="GO:0016491">
    <property type="term" value="F:oxidoreductase activity"/>
    <property type="evidence" value="ECO:0007669"/>
    <property type="project" value="UniProtKB-KW"/>
</dbReference>
<keyword evidence="5" id="KW-1185">Reference proteome</keyword>
<dbReference type="Gene3D" id="3.90.25.10">
    <property type="entry name" value="UDP-galactose 4-epimerase, domain 1"/>
    <property type="match status" value="1"/>
</dbReference>
<dbReference type="PANTHER" id="PTHR47706">
    <property type="entry name" value="NMRA-LIKE FAMILY PROTEIN"/>
    <property type="match status" value="1"/>
</dbReference>
<dbReference type="InterPro" id="IPR051609">
    <property type="entry name" value="NmrA/Isoflavone_reductase-like"/>
</dbReference>
<name>A0A6G1LEA7_9PEZI</name>
<dbReference type="PANTHER" id="PTHR47706:SF11">
    <property type="entry name" value="ISOFLAVONE REDUCTASE FAMILY PROTEIN (AFU_ORTHOLOGUE AFUA_1G12510)"/>
    <property type="match status" value="1"/>
</dbReference>
<dbReference type="AlphaFoldDB" id="A0A6G1LEA7"/>
<dbReference type="Pfam" id="PF05368">
    <property type="entry name" value="NmrA"/>
    <property type="match status" value="1"/>
</dbReference>
<dbReference type="Proteomes" id="UP000799436">
    <property type="component" value="Unassembled WGS sequence"/>
</dbReference>
<dbReference type="SUPFAM" id="SSF51735">
    <property type="entry name" value="NAD(P)-binding Rossmann-fold domains"/>
    <property type="match status" value="1"/>
</dbReference>
<protein>
    <submittedName>
        <fullName evidence="4">NAD(P)-binding protein</fullName>
    </submittedName>
</protein>
<dbReference type="Gene3D" id="3.40.50.720">
    <property type="entry name" value="NAD(P)-binding Rossmann-like Domain"/>
    <property type="match status" value="1"/>
</dbReference>
<evidence type="ECO:0000313" key="4">
    <source>
        <dbReference type="EMBL" id="KAF2770768.1"/>
    </source>
</evidence>
<dbReference type="EMBL" id="ML995823">
    <property type="protein sequence ID" value="KAF2770768.1"/>
    <property type="molecule type" value="Genomic_DNA"/>
</dbReference>
<dbReference type="InterPro" id="IPR008030">
    <property type="entry name" value="NmrA-like"/>
</dbReference>